<accession>A0A8J2W1B9</accession>
<dbReference type="InterPro" id="IPR016024">
    <property type="entry name" value="ARM-type_fold"/>
</dbReference>
<comment type="caution">
    <text evidence="6">The sequence shown here is derived from an EMBL/GenBank/DDBJ whole genome shotgun (WGS) entry which is preliminary data.</text>
</comment>
<dbReference type="AlphaFoldDB" id="A0A8J2W1B9"/>
<protein>
    <submittedName>
        <fullName evidence="6">(African queen) hypothetical protein</fullName>
    </submittedName>
</protein>
<dbReference type="EMBL" id="CAKASE010000055">
    <property type="protein sequence ID" value="CAG9565958.1"/>
    <property type="molecule type" value="Genomic_DNA"/>
</dbReference>
<dbReference type="PANTHER" id="PTHR10997:SF7">
    <property type="entry name" value="IMPORTIN-11"/>
    <property type="match status" value="1"/>
</dbReference>
<dbReference type="GO" id="GO:0031267">
    <property type="term" value="F:small GTPase binding"/>
    <property type="evidence" value="ECO:0007669"/>
    <property type="project" value="InterPro"/>
</dbReference>
<evidence type="ECO:0000256" key="2">
    <source>
        <dbReference type="ARBA" id="ARBA00007991"/>
    </source>
</evidence>
<dbReference type="InterPro" id="IPR014752">
    <property type="entry name" value="Arrestin-like_C"/>
</dbReference>
<proteinExistence type="inferred from homology"/>
<feature type="domain" description="Importin N-terminal" evidence="5">
    <location>
        <begin position="207"/>
        <end position="279"/>
    </location>
</feature>
<dbReference type="SMART" id="SM00913">
    <property type="entry name" value="IBN_N"/>
    <property type="match status" value="1"/>
</dbReference>
<comment type="similarity">
    <text evidence="2">Belongs to the importin beta family.</text>
</comment>
<organism evidence="6 7">
    <name type="scientific">Danaus chrysippus</name>
    <name type="common">African queen</name>
    <dbReference type="NCBI Taxonomy" id="151541"/>
    <lineage>
        <taxon>Eukaryota</taxon>
        <taxon>Metazoa</taxon>
        <taxon>Ecdysozoa</taxon>
        <taxon>Arthropoda</taxon>
        <taxon>Hexapoda</taxon>
        <taxon>Insecta</taxon>
        <taxon>Pterygota</taxon>
        <taxon>Neoptera</taxon>
        <taxon>Endopterygota</taxon>
        <taxon>Lepidoptera</taxon>
        <taxon>Glossata</taxon>
        <taxon>Ditrysia</taxon>
        <taxon>Papilionoidea</taxon>
        <taxon>Nymphalidae</taxon>
        <taxon>Danainae</taxon>
        <taxon>Danaini</taxon>
        <taxon>Danaina</taxon>
        <taxon>Danaus</taxon>
        <taxon>Anosia</taxon>
    </lineage>
</organism>
<comment type="subcellular location">
    <subcellularLocation>
        <location evidence="1">Nucleus</location>
    </subcellularLocation>
</comment>
<dbReference type="PANTHER" id="PTHR10997">
    <property type="entry name" value="IMPORTIN-7, 8, 11"/>
    <property type="match status" value="1"/>
</dbReference>
<reference evidence="6" key="1">
    <citation type="submission" date="2021-09" db="EMBL/GenBank/DDBJ databases">
        <authorList>
            <person name="Martin H S."/>
        </authorList>
    </citation>
    <scope>NUCLEOTIDE SEQUENCE</scope>
</reference>
<evidence type="ECO:0000256" key="4">
    <source>
        <dbReference type="ARBA" id="ARBA00023242"/>
    </source>
</evidence>
<keyword evidence="4" id="KW-0539">Nucleus</keyword>
<dbReference type="Gene3D" id="2.60.40.640">
    <property type="match status" value="1"/>
</dbReference>
<dbReference type="Pfam" id="PF03810">
    <property type="entry name" value="IBN_N"/>
    <property type="match status" value="1"/>
</dbReference>
<dbReference type="InterPro" id="IPR058669">
    <property type="entry name" value="TPR_IPO7/11-like"/>
</dbReference>
<dbReference type="PROSITE" id="PS50166">
    <property type="entry name" value="IMPORTIN_B_NT"/>
    <property type="match status" value="1"/>
</dbReference>
<evidence type="ECO:0000259" key="5">
    <source>
        <dbReference type="PROSITE" id="PS50166"/>
    </source>
</evidence>
<keyword evidence="3" id="KW-0813">Transport</keyword>
<sequence>MIRTRKSHGKAWGRWPLAGKRLIRRQKVKSISSQFDFILPPDLPSTYEDSVAKIYYHITLKEKTQQILKIPITVISYVNLNHLHEYKVPTIYDMTKVCRFSEEVVVFLRTYKSFAPQQFVPFEAIISNEKNVFITKIEVKLIQKLEYNVSSGYYNAEKTVCKSEHLDIQNVARLTCRFDKMDPNIYALVLDTLNRATSQDAEVLKPAEKKLQEWEVEPGFYSVLLNVLSNHSIDINVRWLAVMCFKNGVDRYWRRNAPNAITDEEKQKLRQGLLTTPILSEPVAQIATQQAVLISKIARFDCPTNWPTLLPDLTSAMKAPQSLLQHRSLLIFHHVVKALASKRLIEDKRTFQELTNSVYAFILNLWHENTECFLRHIQEGASTELITEHLEKALLCLRILRKLTVFGFKKPHESQDAVAFLNVVFDRAKTSLECRKLLKGRGIYPLELCEKFIIHLTKVALGVLSCHPFSYVPLIRPSLEFTLYYCFTEVGMSLTYERFTIQCLNILKGILQCVEYKLPKGNEPVKEPIRAQAHQLKWEVLDQRTVCHMCRHLVTHYFLLTADDLALWDAEPESFATDEAGESWKYSLKPCTEAVFLELFHEYRSVLAPELVSMLASLQETQVSPDDLPAILNKDAIYNAVGLAAFDLYDDVDFDEWFTNVLSKELKIEDNNYRIIRRRVCQLISHWCGVRASQSLRPAMYTALLEPLTRKGEDPAVKLAAAEALRSTIDDFNFDVEQFAPFAPHALSALYDLLVECTECETKMHVLHVVSYVTERCGWVVARGGGGGAGALFAVLPALCLHAAHHHMLRAAALAALVHLVKALGECDPSVRPWVLNVINESTKLSEPAHVYLLEDALELWLAVLETSPAADQPLLQLAHNLYPILEQSTEHLRIVVYIMQAYALLCPEEFFTGAGAKCMSLLDDMLSDMRTEGVITVLKMAEICISVTFPERNAFLGVKVIWPTLIRVIHCLLEGDDLPMVLSVQLCLLSRVILISSDLFYKVVQEAAVGLVEYSSDPVKVLTRLLHVWTEKMNLVTQVERWKVVGLGLVALLTTHNAAVLERFPAILLNLTEVLNDVMKMEESGNYVDALLSPPGSRPASPLEGRGGAARWEAAEDCAAPNEQQLTAHEIRRRRFAAAHPARALDLRAVTHHQLETLKTQVGPETFDRLLQSTDKDTIKQLREYIPL</sequence>
<dbReference type="GO" id="GO:0005635">
    <property type="term" value="C:nuclear envelope"/>
    <property type="evidence" value="ECO:0007669"/>
    <property type="project" value="TreeGrafter"/>
</dbReference>
<gene>
    <name evidence="6" type="ORF">DCHRY22_LOCUS6699</name>
</gene>
<evidence type="ECO:0000313" key="7">
    <source>
        <dbReference type="Proteomes" id="UP000789524"/>
    </source>
</evidence>
<dbReference type="SUPFAM" id="SSF48371">
    <property type="entry name" value="ARM repeat"/>
    <property type="match status" value="1"/>
</dbReference>
<dbReference type="GO" id="GO:0006606">
    <property type="term" value="P:protein import into nucleus"/>
    <property type="evidence" value="ECO:0007669"/>
    <property type="project" value="TreeGrafter"/>
</dbReference>
<dbReference type="InterPro" id="IPR001494">
    <property type="entry name" value="Importin-beta_N"/>
</dbReference>
<dbReference type="Pfam" id="PF25758">
    <property type="entry name" value="TPR_IPO11"/>
    <property type="match status" value="1"/>
</dbReference>
<dbReference type="GO" id="GO:0005829">
    <property type="term" value="C:cytosol"/>
    <property type="evidence" value="ECO:0007669"/>
    <property type="project" value="TreeGrafter"/>
</dbReference>
<dbReference type="Proteomes" id="UP000789524">
    <property type="component" value="Unassembled WGS sequence"/>
</dbReference>
<evidence type="ECO:0000256" key="1">
    <source>
        <dbReference type="ARBA" id="ARBA00004123"/>
    </source>
</evidence>
<dbReference type="Gene3D" id="1.25.10.10">
    <property type="entry name" value="Leucine-rich Repeat Variant"/>
    <property type="match status" value="1"/>
</dbReference>
<evidence type="ECO:0000256" key="3">
    <source>
        <dbReference type="ARBA" id="ARBA00022448"/>
    </source>
</evidence>
<dbReference type="InterPro" id="IPR011989">
    <property type="entry name" value="ARM-like"/>
</dbReference>
<name>A0A8J2W1B9_9NEOP</name>
<dbReference type="OrthoDB" id="361693at2759"/>
<evidence type="ECO:0000313" key="6">
    <source>
        <dbReference type="EMBL" id="CAG9565958.1"/>
    </source>
</evidence>
<keyword evidence="7" id="KW-1185">Reference proteome</keyword>